<dbReference type="EMBL" id="RKRF01000007">
    <property type="protein sequence ID" value="RPF55519.1"/>
    <property type="molecule type" value="Genomic_DNA"/>
</dbReference>
<feature type="transmembrane region" description="Helical" evidence="1">
    <location>
        <begin position="99"/>
        <end position="117"/>
    </location>
</feature>
<evidence type="ECO:0000256" key="1">
    <source>
        <dbReference type="SAM" id="Phobius"/>
    </source>
</evidence>
<feature type="transmembrane region" description="Helical" evidence="1">
    <location>
        <begin position="39"/>
        <end position="60"/>
    </location>
</feature>
<keyword evidence="1" id="KW-0472">Membrane</keyword>
<evidence type="ECO:0000313" key="2">
    <source>
        <dbReference type="EMBL" id="RPF55519.1"/>
    </source>
</evidence>
<keyword evidence="3" id="KW-1185">Reference proteome</keyword>
<feature type="transmembrane region" description="Helical" evidence="1">
    <location>
        <begin position="7"/>
        <end position="33"/>
    </location>
</feature>
<accession>A0A3N5BF58</accession>
<comment type="caution">
    <text evidence="2">The sequence shown here is derived from an EMBL/GenBank/DDBJ whole genome shotgun (WGS) entry which is preliminary data.</text>
</comment>
<reference evidence="2 3" key="1">
    <citation type="submission" date="2018-11" db="EMBL/GenBank/DDBJ databases">
        <title>Genomic Encyclopedia of Type Strains, Phase IV (KMG-IV): sequencing the most valuable type-strain genomes for metagenomic binning, comparative biology and taxonomic classification.</title>
        <authorList>
            <person name="Goeker M."/>
        </authorList>
    </citation>
    <scope>NUCLEOTIDE SEQUENCE [LARGE SCALE GENOMIC DNA]</scope>
    <source>
        <strain evidence="2 3">DSM 18090</strain>
    </source>
</reference>
<dbReference type="InterPro" id="IPR023804">
    <property type="entry name" value="DUF3792_TM"/>
</dbReference>
<dbReference type="AlphaFoldDB" id="A0A3N5BF58"/>
<sequence length="122" mass="13403">MNERMKASFIGVVTVIALMLVSSLIIALLVNFTDMSSSAFSWTSFITSVLVLIVGGFYGGRKSEEKGWLTGIIVGVIYIIGIMIYQFLAQDAWMYESQALYFLIFIVAAIVGGMLGVNTRKN</sequence>
<feature type="transmembrane region" description="Helical" evidence="1">
    <location>
        <begin position="67"/>
        <end position="87"/>
    </location>
</feature>
<protein>
    <submittedName>
        <fullName evidence="2">Putative membrane protein (TIGR04086 family)</fullName>
    </submittedName>
</protein>
<dbReference type="Proteomes" id="UP000276443">
    <property type="component" value="Unassembled WGS sequence"/>
</dbReference>
<gene>
    <name evidence="2" type="ORF">EDC24_0397</name>
</gene>
<evidence type="ECO:0000313" key="3">
    <source>
        <dbReference type="Proteomes" id="UP000276443"/>
    </source>
</evidence>
<name>A0A3N5BF58_9BACI</name>
<dbReference type="NCBIfam" id="TIGR04086">
    <property type="entry name" value="TIGR04086_membr"/>
    <property type="match status" value="1"/>
</dbReference>
<keyword evidence="1" id="KW-0812">Transmembrane</keyword>
<dbReference type="OrthoDB" id="2988991at2"/>
<dbReference type="RefSeq" id="WP_124219251.1">
    <property type="nucleotide sequence ID" value="NZ_RKRF01000007.1"/>
</dbReference>
<dbReference type="Pfam" id="PF12670">
    <property type="entry name" value="DUF3792"/>
    <property type="match status" value="1"/>
</dbReference>
<proteinExistence type="predicted"/>
<keyword evidence="1" id="KW-1133">Transmembrane helix</keyword>
<organism evidence="2 3">
    <name type="scientific">Aquisalibacillus elongatus</name>
    <dbReference type="NCBI Taxonomy" id="485577"/>
    <lineage>
        <taxon>Bacteria</taxon>
        <taxon>Bacillati</taxon>
        <taxon>Bacillota</taxon>
        <taxon>Bacilli</taxon>
        <taxon>Bacillales</taxon>
        <taxon>Bacillaceae</taxon>
        <taxon>Aquisalibacillus</taxon>
    </lineage>
</organism>